<dbReference type="Proteomes" id="UP000292695">
    <property type="component" value="Unassembled WGS sequence"/>
</dbReference>
<proteinExistence type="predicted"/>
<name>A0A4R0IMX3_9ACTN</name>
<dbReference type="RefSeq" id="WP_131289500.1">
    <property type="nucleotide sequence ID" value="NZ_SJKA01000005.1"/>
</dbReference>
<organism evidence="2 3">
    <name type="scientific">Kribbella sindirgiensis</name>
    <dbReference type="NCBI Taxonomy" id="1124744"/>
    <lineage>
        <taxon>Bacteria</taxon>
        <taxon>Bacillati</taxon>
        <taxon>Actinomycetota</taxon>
        <taxon>Actinomycetes</taxon>
        <taxon>Propionibacteriales</taxon>
        <taxon>Kribbellaceae</taxon>
        <taxon>Kribbella</taxon>
    </lineage>
</organism>
<protein>
    <recommendedName>
        <fullName evidence="4">CU044_5270 family protein</fullName>
    </recommendedName>
</protein>
<evidence type="ECO:0000313" key="2">
    <source>
        <dbReference type="EMBL" id="TCC33760.1"/>
    </source>
</evidence>
<keyword evidence="1" id="KW-0472">Membrane</keyword>
<reference evidence="2 3" key="1">
    <citation type="submission" date="2019-02" db="EMBL/GenBank/DDBJ databases">
        <title>Kribbella capetownensis sp. nov. and Kribbella speibonae sp. nov., isolated from soil.</title>
        <authorList>
            <person name="Curtis S.M."/>
            <person name="Norton I."/>
            <person name="Everest G.J."/>
            <person name="Meyers P.R."/>
        </authorList>
    </citation>
    <scope>NUCLEOTIDE SEQUENCE [LARGE SCALE GENOMIC DNA]</scope>
    <source>
        <strain evidence="2 3">DSM 27082</strain>
    </source>
</reference>
<dbReference type="AlphaFoldDB" id="A0A4R0IMX3"/>
<dbReference type="EMBL" id="SJKA01000005">
    <property type="protein sequence ID" value="TCC33760.1"/>
    <property type="molecule type" value="Genomic_DNA"/>
</dbReference>
<keyword evidence="1" id="KW-1133">Transmembrane helix</keyword>
<sequence length="355" mass="37879">MTDLDLLKDFRAATPAPTPEALNAARRQLLTPPPAARRQTRSLAGRPRVLLAGALALVLAGGFLVADVVTRDGATPTGTVANASTFLADAATASAADPDDPIPPGQYLEISYRTTRLTPLGSNPSLRATQYGERTTWIASNRKPPYVTSSSFMTRVEFASPEARALAKTTAPYLFHPMKPSVSLNSCLAVGTRRWTVGTTSCEPSWENATDAFLAAQPRDPDLLLAALRKNPQIPYPDSVAWRRIGAVLSSGLVPADLRAALYQAARKLPGIKLLDEVVTVDGRRARVIGRDAGEYREDLLIAETGGQFLGHRTVVVKDGPGDINGDPELSLQRGDILNSAIATARITSTPPPTK</sequence>
<evidence type="ECO:0008006" key="4">
    <source>
        <dbReference type="Google" id="ProtNLM"/>
    </source>
</evidence>
<comment type="caution">
    <text evidence="2">The sequence shown here is derived from an EMBL/GenBank/DDBJ whole genome shotgun (WGS) entry which is preliminary data.</text>
</comment>
<evidence type="ECO:0000256" key="1">
    <source>
        <dbReference type="SAM" id="Phobius"/>
    </source>
</evidence>
<keyword evidence="3" id="KW-1185">Reference proteome</keyword>
<dbReference type="OrthoDB" id="3387554at2"/>
<feature type="transmembrane region" description="Helical" evidence="1">
    <location>
        <begin position="47"/>
        <end position="66"/>
    </location>
</feature>
<gene>
    <name evidence="2" type="ORF">E0H50_17660</name>
</gene>
<keyword evidence="1" id="KW-0812">Transmembrane</keyword>
<accession>A0A4R0IMX3</accession>
<evidence type="ECO:0000313" key="3">
    <source>
        <dbReference type="Proteomes" id="UP000292695"/>
    </source>
</evidence>